<proteinExistence type="predicted"/>
<gene>
    <name evidence="1" type="ORF">BJ138DRAFT_1105653</name>
</gene>
<protein>
    <submittedName>
        <fullName evidence="1">Uncharacterized protein</fullName>
    </submittedName>
</protein>
<name>A0ACB7ZXL6_9AGAM</name>
<keyword evidence="2" id="KW-1185">Reference proteome</keyword>
<dbReference type="Proteomes" id="UP000790377">
    <property type="component" value="Unassembled WGS sequence"/>
</dbReference>
<evidence type="ECO:0000313" key="1">
    <source>
        <dbReference type="EMBL" id="KAH7905831.1"/>
    </source>
</evidence>
<accession>A0ACB7ZXL6</accession>
<evidence type="ECO:0000313" key="2">
    <source>
        <dbReference type="Proteomes" id="UP000790377"/>
    </source>
</evidence>
<reference evidence="1" key="1">
    <citation type="journal article" date="2021" name="New Phytol.">
        <title>Evolutionary innovations through gain and loss of genes in the ectomycorrhizal Boletales.</title>
        <authorList>
            <person name="Wu G."/>
            <person name="Miyauchi S."/>
            <person name="Morin E."/>
            <person name="Kuo A."/>
            <person name="Drula E."/>
            <person name="Varga T."/>
            <person name="Kohler A."/>
            <person name="Feng B."/>
            <person name="Cao Y."/>
            <person name="Lipzen A."/>
            <person name="Daum C."/>
            <person name="Hundley H."/>
            <person name="Pangilinan J."/>
            <person name="Johnson J."/>
            <person name="Barry K."/>
            <person name="LaButti K."/>
            <person name="Ng V."/>
            <person name="Ahrendt S."/>
            <person name="Min B."/>
            <person name="Choi I.G."/>
            <person name="Park H."/>
            <person name="Plett J.M."/>
            <person name="Magnuson J."/>
            <person name="Spatafora J.W."/>
            <person name="Nagy L.G."/>
            <person name="Henrissat B."/>
            <person name="Grigoriev I.V."/>
            <person name="Yang Z.L."/>
            <person name="Xu J."/>
            <person name="Martin F.M."/>
        </authorList>
    </citation>
    <scope>NUCLEOTIDE SEQUENCE</scope>
    <source>
        <strain evidence="1">ATCC 28755</strain>
    </source>
</reference>
<dbReference type="EMBL" id="MU268115">
    <property type="protein sequence ID" value="KAH7905831.1"/>
    <property type="molecule type" value="Genomic_DNA"/>
</dbReference>
<comment type="caution">
    <text evidence="1">The sequence shown here is derived from an EMBL/GenBank/DDBJ whole genome shotgun (WGS) entry which is preliminary data.</text>
</comment>
<organism evidence="1 2">
    <name type="scientific">Hygrophoropsis aurantiaca</name>
    <dbReference type="NCBI Taxonomy" id="72124"/>
    <lineage>
        <taxon>Eukaryota</taxon>
        <taxon>Fungi</taxon>
        <taxon>Dikarya</taxon>
        <taxon>Basidiomycota</taxon>
        <taxon>Agaricomycotina</taxon>
        <taxon>Agaricomycetes</taxon>
        <taxon>Agaricomycetidae</taxon>
        <taxon>Boletales</taxon>
        <taxon>Coniophorineae</taxon>
        <taxon>Hygrophoropsidaceae</taxon>
        <taxon>Hygrophoropsis</taxon>
    </lineage>
</organism>
<sequence>MIEPKSPVKFAIDLPAPALLTHKYDISILRRSFYQVDQNAAQTWEWQSTKFNALDSEITDPAECSREFPRKPQAQSPQEPRHTQEPRYMRLQHSIRERDEKTSWYRSIGQERLNSPSTSLSHYSHELGTGDLYIHLVGNSVSQAWMWTGKFWEVIGEGGNHPILAGYCFHILKSGEPTWVTGKTLATYQSRYKHRLR</sequence>